<feature type="domain" description="HTH merR-type" evidence="2">
    <location>
        <begin position="7"/>
        <end position="76"/>
    </location>
</feature>
<dbReference type="OrthoDB" id="9810140at2"/>
<dbReference type="SMART" id="SM00422">
    <property type="entry name" value="HTH_MERR"/>
    <property type="match status" value="1"/>
</dbReference>
<evidence type="ECO:0000313" key="4">
    <source>
        <dbReference type="Proteomes" id="UP000254834"/>
    </source>
</evidence>
<dbReference type="SUPFAM" id="SSF46955">
    <property type="entry name" value="Putative DNA-binding domain"/>
    <property type="match status" value="1"/>
</dbReference>
<reference evidence="3 4" key="1">
    <citation type="submission" date="2017-12" db="EMBL/GenBank/DDBJ databases">
        <title>Chromulinavorax destructans is a abundant pathogen of dominant heterotrophic picoflagllates.</title>
        <authorList>
            <person name="Deeg C.M."/>
            <person name="Zimmer M."/>
            <person name="Suttle C.A."/>
        </authorList>
    </citation>
    <scope>NUCLEOTIDE SEQUENCE [LARGE SCALE GENOMIC DNA]</scope>
    <source>
        <strain evidence="3 4">SeV1</strain>
    </source>
</reference>
<keyword evidence="4" id="KW-1185">Reference proteome</keyword>
<dbReference type="EMBL" id="CP025544">
    <property type="protein sequence ID" value="AXK60479.1"/>
    <property type="molecule type" value="Genomic_DNA"/>
</dbReference>
<evidence type="ECO:0000256" key="1">
    <source>
        <dbReference type="ARBA" id="ARBA00023125"/>
    </source>
</evidence>
<dbReference type="GO" id="GO:0003677">
    <property type="term" value="F:DNA binding"/>
    <property type="evidence" value="ECO:0007669"/>
    <property type="project" value="UniProtKB-KW"/>
</dbReference>
<dbReference type="PANTHER" id="PTHR30204">
    <property type="entry name" value="REDOX-CYCLING DRUG-SENSING TRANSCRIPTIONAL ACTIVATOR SOXR"/>
    <property type="match status" value="1"/>
</dbReference>
<accession>A0A345ZB12</accession>
<dbReference type="KEGG" id="cdes:C0J27_01805"/>
<dbReference type="PROSITE" id="PS50937">
    <property type="entry name" value="HTH_MERR_2"/>
    <property type="match status" value="1"/>
</dbReference>
<keyword evidence="1" id="KW-0238">DNA-binding</keyword>
<protein>
    <recommendedName>
        <fullName evidence="2">HTH merR-type domain-containing protein</fullName>
    </recommendedName>
</protein>
<dbReference type="Pfam" id="PF13411">
    <property type="entry name" value="MerR_1"/>
    <property type="match status" value="1"/>
</dbReference>
<dbReference type="InterPro" id="IPR009061">
    <property type="entry name" value="DNA-bd_dom_put_sf"/>
</dbReference>
<dbReference type="GO" id="GO:0003700">
    <property type="term" value="F:DNA-binding transcription factor activity"/>
    <property type="evidence" value="ECO:0007669"/>
    <property type="project" value="InterPro"/>
</dbReference>
<sequence>MKMMKRQYRIGELAKQLKLKKFVLRFWEKELGIKPQRSIGGQRFYQEEDFETFKTIKTLLYERKFTLAGAKKELSLLNAPKKSIIASQKTDMNISPSQLKIHDEPSSIHKELLSIKYKLQRLQELL</sequence>
<dbReference type="PANTHER" id="PTHR30204:SF15">
    <property type="entry name" value="BLL5018 PROTEIN"/>
    <property type="match status" value="1"/>
</dbReference>
<proteinExistence type="predicted"/>
<dbReference type="InterPro" id="IPR047057">
    <property type="entry name" value="MerR_fam"/>
</dbReference>
<organism evidence="3 4">
    <name type="scientific">Candidatus Chromulinivorax destructor</name>
    <dbReference type="NCBI Taxonomy" id="2066483"/>
    <lineage>
        <taxon>Bacteria</taxon>
        <taxon>Candidatus Babelota</taxon>
        <taxon>Candidatus Babeliae</taxon>
        <taxon>Candidatus Babeliales</taxon>
        <taxon>Candidatus Chromulinivoraceae</taxon>
        <taxon>Candidatus Chromulinivorax</taxon>
    </lineage>
</organism>
<dbReference type="Proteomes" id="UP000254834">
    <property type="component" value="Chromosome"/>
</dbReference>
<evidence type="ECO:0000259" key="2">
    <source>
        <dbReference type="PROSITE" id="PS50937"/>
    </source>
</evidence>
<gene>
    <name evidence="3" type="ORF">C0J27_01805</name>
</gene>
<name>A0A345ZB12_9BACT</name>
<dbReference type="Gene3D" id="1.10.1660.10">
    <property type="match status" value="1"/>
</dbReference>
<dbReference type="InterPro" id="IPR000551">
    <property type="entry name" value="MerR-type_HTH_dom"/>
</dbReference>
<evidence type="ECO:0000313" key="3">
    <source>
        <dbReference type="EMBL" id="AXK60479.1"/>
    </source>
</evidence>
<dbReference type="AlphaFoldDB" id="A0A345ZB12"/>